<protein>
    <submittedName>
        <fullName evidence="1">Uncharacterized protein</fullName>
    </submittedName>
</protein>
<dbReference type="AlphaFoldDB" id="A0A9I9EJ73"/>
<dbReference type="EnsemblPlants" id="MELO3C034154.2.1">
    <property type="protein sequence ID" value="MELO3C034154.2.1"/>
    <property type="gene ID" value="MELO3C034154.2"/>
</dbReference>
<reference evidence="1" key="1">
    <citation type="submission" date="2023-03" db="UniProtKB">
        <authorList>
            <consortium name="EnsemblPlants"/>
        </authorList>
    </citation>
    <scope>IDENTIFICATION</scope>
</reference>
<sequence>MEKGFKDVIQCQNNLQEMHLRSQKQLHDLELKVDNANVHHQT</sequence>
<name>A0A9I9EJ73_CUCME</name>
<evidence type="ECO:0000313" key="1">
    <source>
        <dbReference type="EnsemblPlants" id="MELO3C034154.2.1"/>
    </source>
</evidence>
<proteinExistence type="predicted"/>
<dbReference type="Gramene" id="MELO3C034154.2.1">
    <property type="protein sequence ID" value="MELO3C034154.2.1"/>
    <property type="gene ID" value="MELO3C034154.2"/>
</dbReference>
<accession>A0A9I9EJ73</accession>
<organism evidence="1">
    <name type="scientific">Cucumis melo</name>
    <name type="common">Muskmelon</name>
    <dbReference type="NCBI Taxonomy" id="3656"/>
    <lineage>
        <taxon>Eukaryota</taxon>
        <taxon>Viridiplantae</taxon>
        <taxon>Streptophyta</taxon>
        <taxon>Embryophyta</taxon>
        <taxon>Tracheophyta</taxon>
        <taxon>Spermatophyta</taxon>
        <taxon>Magnoliopsida</taxon>
        <taxon>eudicotyledons</taxon>
        <taxon>Gunneridae</taxon>
        <taxon>Pentapetalae</taxon>
        <taxon>rosids</taxon>
        <taxon>fabids</taxon>
        <taxon>Cucurbitales</taxon>
        <taxon>Cucurbitaceae</taxon>
        <taxon>Benincaseae</taxon>
        <taxon>Cucumis</taxon>
    </lineage>
</organism>